<organism evidence="1 2">
    <name type="scientific">Candidatus Gemmiger excrementavium</name>
    <dbReference type="NCBI Taxonomy" id="2838608"/>
    <lineage>
        <taxon>Bacteria</taxon>
        <taxon>Bacillati</taxon>
        <taxon>Bacillota</taxon>
        <taxon>Clostridia</taxon>
        <taxon>Eubacteriales</taxon>
        <taxon>Gemmiger</taxon>
    </lineage>
</organism>
<dbReference type="AlphaFoldDB" id="A0A9D2JGC6"/>
<dbReference type="Proteomes" id="UP000824031">
    <property type="component" value="Unassembled WGS sequence"/>
</dbReference>
<gene>
    <name evidence="1" type="ORF">H9810_02960</name>
</gene>
<evidence type="ECO:0000313" key="2">
    <source>
        <dbReference type="Proteomes" id="UP000824031"/>
    </source>
</evidence>
<reference evidence="1" key="1">
    <citation type="journal article" date="2021" name="PeerJ">
        <title>Extensive microbial diversity within the chicken gut microbiome revealed by metagenomics and culture.</title>
        <authorList>
            <person name="Gilroy R."/>
            <person name="Ravi A."/>
            <person name="Getino M."/>
            <person name="Pursley I."/>
            <person name="Horton D.L."/>
            <person name="Alikhan N.F."/>
            <person name="Baker D."/>
            <person name="Gharbi K."/>
            <person name="Hall N."/>
            <person name="Watson M."/>
            <person name="Adriaenssens E.M."/>
            <person name="Foster-Nyarko E."/>
            <person name="Jarju S."/>
            <person name="Secka A."/>
            <person name="Antonio M."/>
            <person name="Oren A."/>
            <person name="Chaudhuri R.R."/>
            <person name="La Ragione R."/>
            <person name="Hildebrand F."/>
            <person name="Pallen M.J."/>
        </authorList>
    </citation>
    <scope>NUCLEOTIDE SEQUENCE</scope>
    <source>
        <strain evidence="1">3436</strain>
    </source>
</reference>
<evidence type="ECO:0000313" key="1">
    <source>
        <dbReference type="EMBL" id="HIZ47664.1"/>
    </source>
</evidence>
<accession>A0A9D2JGC6</accession>
<dbReference type="EMBL" id="DXBO01000036">
    <property type="protein sequence ID" value="HIZ47664.1"/>
    <property type="molecule type" value="Genomic_DNA"/>
</dbReference>
<comment type="caution">
    <text evidence="1">The sequence shown here is derived from an EMBL/GenBank/DDBJ whole genome shotgun (WGS) entry which is preliminary data.</text>
</comment>
<protein>
    <submittedName>
        <fullName evidence="1">Uncharacterized protein</fullName>
    </submittedName>
</protein>
<sequence length="118" mass="13389">MTQNFGDGVVNIYTVTNSAQPGYQPVPALTLKCVLRYEEQRLGIQRYYTGQQNQIQIERVIRTPRYGNVTNQDIAVTESGKQYGIDLVQAVTDVYPASQDITLTKIEQKYEVPDDEVE</sequence>
<name>A0A9D2JGC6_9FIRM</name>
<proteinExistence type="predicted"/>
<reference evidence="1" key="2">
    <citation type="submission" date="2021-04" db="EMBL/GenBank/DDBJ databases">
        <authorList>
            <person name="Gilroy R."/>
        </authorList>
    </citation>
    <scope>NUCLEOTIDE SEQUENCE</scope>
    <source>
        <strain evidence="1">3436</strain>
    </source>
</reference>